<dbReference type="AlphaFoldDB" id="A0A816X253"/>
<sequence length="73" mass="8593">MHYIPISFTNRPPNKTSPLCILLIRFNCKKAQDGDHNLWIARHLPRRQVTIGLRRQTVAMEKLRERGAELRES</sequence>
<organism evidence="1">
    <name type="scientific">Brassica napus</name>
    <name type="common">Rape</name>
    <dbReference type="NCBI Taxonomy" id="3708"/>
    <lineage>
        <taxon>Eukaryota</taxon>
        <taxon>Viridiplantae</taxon>
        <taxon>Streptophyta</taxon>
        <taxon>Embryophyta</taxon>
        <taxon>Tracheophyta</taxon>
        <taxon>Spermatophyta</taxon>
        <taxon>Magnoliopsida</taxon>
        <taxon>eudicotyledons</taxon>
        <taxon>Gunneridae</taxon>
        <taxon>Pentapetalae</taxon>
        <taxon>rosids</taxon>
        <taxon>malvids</taxon>
        <taxon>Brassicales</taxon>
        <taxon>Brassicaceae</taxon>
        <taxon>Brassiceae</taxon>
        <taxon>Brassica</taxon>
    </lineage>
</organism>
<evidence type="ECO:0000313" key="1">
    <source>
        <dbReference type="EMBL" id="CAF2141626.1"/>
    </source>
</evidence>
<accession>A0A816X253</accession>
<gene>
    <name evidence="1" type="ORF">DARMORV10_A02P26180.1</name>
</gene>
<reference evidence="1" key="1">
    <citation type="submission" date="2021-01" db="EMBL/GenBank/DDBJ databases">
        <authorList>
            <consortium name="Genoscope - CEA"/>
            <person name="William W."/>
        </authorList>
    </citation>
    <scope>NUCLEOTIDE SEQUENCE</scope>
</reference>
<dbReference type="EMBL" id="HG994356">
    <property type="protein sequence ID" value="CAF2141626.1"/>
    <property type="molecule type" value="Genomic_DNA"/>
</dbReference>
<name>A0A816X253_BRANA</name>
<proteinExistence type="predicted"/>
<protein>
    <submittedName>
        <fullName evidence="1">(rape) hypothetical protein</fullName>
    </submittedName>
</protein>
<dbReference type="Proteomes" id="UP001295469">
    <property type="component" value="Chromosome A02"/>
</dbReference>